<evidence type="ECO:0000256" key="1">
    <source>
        <dbReference type="SAM" id="MobiDB-lite"/>
    </source>
</evidence>
<gene>
    <name evidence="2" type="ORF">OBBRIDRAFT_888926</name>
</gene>
<protein>
    <recommendedName>
        <fullName evidence="4">Homeobox domain-containing protein</fullName>
    </recommendedName>
</protein>
<keyword evidence="3" id="KW-1185">Reference proteome</keyword>
<dbReference type="Proteomes" id="UP000250043">
    <property type="component" value="Unassembled WGS sequence"/>
</dbReference>
<dbReference type="OrthoDB" id="2757543at2759"/>
<feature type="region of interest" description="Disordered" evidence="1">
    <location>
        <begin position="399"/>
        <end position="469"/>
    </location>
</feature>
<feature type="compositionally biased region" description="Acidic residues" evidence="1">
    <location>
        <begin position="432"/>
        <end position="443"/>
    </location>
</feature>
<feature type="compositionally biased region" description="Low complexity" evidence="1">
    <location>
        <begin position="405"/>
        <end position="431"/>
    </location>
</feature>
<dbReference type="EMBL" id="KV722446">
    <property type="protein sequence ID" value="OCH88673.1"/>
    <property type="molecule type" value="Genomic_DNA"/>
</dbReference>
<sequence>MPRSASPQASSPRLASLVPPPNKRVVAAEWQLVILRKLGEHTGLDHIAREDITRAARETGLEERWIRKWLSRRRVHRRALRSSMTSRASAGSPSRSATPLVSASFSDTRSDFRQGWLGRVILPKAQDDVKPIPQVEQSLEAHASPAPTEIDLENAATDVQVARPGASFTVSLRTPATHSEDSANPPHALSDHAFDPRSFTRSPSLGYIPFAFPMVYSTSAAQPYVYDESSPDTSVDVGRSSQLQYPRDPFSPVMLPEVPSVHIHLGSVPTQNVSADMAYLSRLLLETSQPGALEPVSAPEFSSHLSTRASYGTPSFASSAQACASSAFATASTTPPGICCAPPPIAYKTRFCDLAALTKRIRTTFEENVLSDMRDLVDGDYMLHNSPWETDLELSQRASSGRQFAESVAAASPRPAPSAAPGGSDQGSVDVVDNDSDDGEDELLTPSGDLPSFFAPFPPNEEKSAAVSDMEYTDGRVIVVAADADREE</sequence>
<evidence type="ECO:0000313" key="3">
    <source>
        <dbReference type="Proteomes" id="UP000250043"/>
    </source>
</evidence>
<accession>A0A8E2AQS7</accession>
<dbReference type="AlphaFoldDB" id="A0A8E2AQS7"/>
<evidence type="ECO:0008006" key="4">
    <source>
        <dbReference type="Google" id="ProtNLM"/>
    </source>
</evidence>
<feature type="region of interest" description="Disordered" evidence="1">
    <location>
        <begin position="80"/>
        <end position="104"/>
    </location>
</feature>
<organism evidence="2 3">
    <name type="scientific">Obba rivulosa</name>
    <dbReference type="NCBI Taxonomy" id="1052685"/>
    <lineage>
        <taxon>Eukaryota</taxon>
        <taxon>Fungi</taxon>
        <taxon>Dikarya</taxon>
        <taxon>Basidiomycota</taxon>
        <taxon>Agaricomycotina</taxon>
        <taxon>Agaricomycetes</taxon>
        <taxon>Polyporales</taxon>
        <taxon>Gelatoporiaceae</taxon>
        <taxon>Obba</taxon>
    </lineage>
</organism>
<evidence type="ECO:0000313" key="2">
    <source>
        <dbReference type="EMBL" id="OCH88673.1"/>
    </source>
</evidence>
<name>A0A8E2AQS7_9APHY</name>
<feature type="compositionally biased region" description="Low complexity" evidence="1">
    <location>
        <begin position="81"/>
        <end position="99"/>
    </location>
</feature>
<reference evidence="2 3" key="1">
    <citation type="submission" date="2016-07" db="EMBL/GenBank/DDBJ databases">
        <title>Draft genome of the white-rot fungus Obba rivulosa 3A-2.</title>
        <authorList>
            <consortium name="DOE Joint Genome Institute"/>
            <person name="Miettinen O."/>
            <person name="Riley R."/>
            <person name="Acob R."/>
            <person name="Barry K."/>
            <person name="Cullen D."/>
            <person name="De Vries R."/>
            <person name="Hainaut M."/>
            <person name="Hatakka A."/>
            <person name="Henrissat B."/>
            <person name="Hilden K."/>
            <person name="Kuo R."/>
            <person name="Labutti K."/>
            <person name="Lipzen A."/>
            <person name="Makela M.R."/>
            <person name="Sandor L."/>
            <person name="Spatafora J.W."/>
            <person name="Grigoriev I.V."/>
            <person name="Hibbett D.S."/>
        </authorList>
    </citation>
    <scope>NUCLEOTIDE SEQUENCE [LARGE SCALE GENOMIC DNA]</scope>
    <source>
        <strain evidence="2 3">3A-2</strain>
    </source>
</reference>
<proteinExistence type="predicted"/>